<keyword evidence="4 12" id="KW-0028">Amino-acid biosynthesis</keyword>
<dbReference type="PRINTS" id="PR00085">
    <property type="entry name" value="THFDHDRGNASE"/>
</dbReference>
<dbReference type="GO" id="GO:0004488">
    <property type="term" value="F:methylenetetrahydrofolate dehydrogenase (NADP+) activity"/>
    <property type="evidence" value="ECO:0007669"/>
    <property type="project" value="UniProtKB-UniRule"/>
</dbReference>
<evidence type="ECO:0000256" key="1">
    <source>
        <dbReference type="ARBA" id="ARBA00004777"/>
    </source>
</evidence>
<evidence type="ECO:0000256" key="10">
    <source>
        <dbReference type="ARBA" id="ARBA00023167"/>
    </source>
</evidence>
<evidence type="ECO:0000256" key="12">
    <source>
        <dbReference type="HAMAP-Rule" id="MF_01576"/>
    </source>
</evidence>
<dbReference type="SUPFAM" id="SSF53223">
    <property type="entry name" value="Aminoacid dehydrogenase-like, N-terminal domain"/>
    <property type="match status" value="1"/>
</dbReference>
<dbReference type="HAMAP" id="MF_01576">
    <property type="entry name" value="THF_DHG_CYH"/>
    <property type="match status" value="1"/>
</dbReference>
<dbReference type="Gene3D" id="3.40.50.720">
    <property type="entry name" value="NAD(P)-binding Rossmann-like Domain"/>
    <property type="match status" value="1"/>
</dbReference>
<dbReference type="FunFam" id="3.40.50.720:FF:000094">
    <property type="entry name" value="Bifunctional protein FolD"/>
    <property type="match status" value="1"/>
</dbReference>
<comment type="similarity">
    <text evidence="12">Belongs to the tetrahydrofolate dehydrogenase/cyclohydrolase family.</text>
</comment>
<keyword evidence="5 12" id="KW-0658">Purine biosynthesis</keyword>
<gene>
    <name evidence="12 15" type="primary">folD</name>
    <name evidence="15" type="ORF">DPRO_2389</name>
</gene>
<dbReference type="AlphaFoldDB" id="A0A2C8FA25"/>
<evidence type="ECO:0000259" key="14">
    <source>
        <dbReference type="Pfam" id="PF02882"/>
    </source>
</evidence>
<evidence type="ECO:0000256" key="5">
    <source>
        <dbReference type="ARBA" id="ARBA00022755"/>
    </source>
</evidence>
<keyword evidence="11 12" id="KW-0511">Multifunctional enzyme</keyword>
<dbReference type="InterPro" id="IPR046346">
    <property type="entry name" value="Aminoacid_DH-like_N_sf"/>
</dbReference>
<keyword evidence="8 12" id="KW-0560">Oxidoreductase</keyword>
<dbReference type="EMBL" id="LT907975">
    <property type="protein sequence ID" value="SOB59296.1"/>
    <property type="molecule type" value="Genomic_DNA"/>
</dbReference>
<comment type="function">
    <text evidence="12">Catalyzes the oxidation of 5,10-methylenetetrahydrofolate to 5,10-methenyltetrahydrofolate and then the hydrolysis of 5,10-methenyltetrahydrofolate to 10-formyltetrahydrofolate.</text>
</comment>
<dbReference type="Proteomes" id="UP000219215">
    <property type="component" value="Chromosome DPRO"/>
</dbReference>
<comment type="pathway">
    <text evidence="1 12">One-carbon metabolism; tetrahydrofolate interconversion.</text>
</comment>
<dbReference type="FunFam" id="3.40.50.10860:FF:000005">
    <property type="entry name" value="C-1-tetrahydrofolate synthase, cytoplasmic, putative"/>
    <property type="match status" value="1"/>
</dbReference>
<evidence type="ECO:0000256" key="7">
    <source>
        <dbReference type="ARBA" id="ARBA00022857"/>
    </source>
</evidence>
<comment type="subunit">
    <text evidence="2 12">Homodimer.</text>
</comment>
<keyword evidence="6 12" id="KW-0378">Hydrolase</keyword>
<dbReference type="PANTHER" id="PTHR48099">
    <property type="entry name" value="C-1-TETRAHYDROFOLATE SYNTHASE, CYTOPLASMIC-RELATED"/>
    <property type="match status" value="1"/>
</dbReference>
<evidence type="ECO:0000313" key="15">
    <source>
        <dbReference type="EMBL" id="SOB59296.1"/>
    </source>
</evidence>
<dbReference type="NCBIfam" id="NF010783">
    <property type="entry name" value="PRK14186.1"/>
    <property type="match status" value="1"/>
</dbReference>
<dbReference type="CDD" id="cd01080">
    <property type="entry name" value="NAD_bind_m-THF_DH_Cyclohyd"/>
    <property type="match status" value="1"/>
</dbReference>
<proteinExistence type="inferred from homology"/>
<evidence type="ECO:0000256" key="8">
    <source>
        <dbReference type="ARBA" id="ARBA00023002"/>
    </source>
</evidence>
<dbReference type="SUPFAM" id="SSF51735">
    <property type="entry name" value="NAD(P)-binding Rossmann-fold domains"/>
    <property type="match status" value="1"/>
</dbReference>
<dbReference type="PANTHER" id="PTHR48099:SF5">
    <property type="entry name" value="C-1-TETRAHYDROFOLATE SYNTHASE, CYTOPLASMIC"/>
    <property type="match status" value="1"/>
</dbReference>
<feature type="domain" description="Tetrahydrofolate dehydrogenase/cyclohydrolase catalytic" evidence="13">
    <location>
        <begin position="14"/>
        <end position="128"/>
    </location>
</feature>
<evidence type="ECO:0000313" key="16">
    <source>
        <dbReference type="Proteomes" id="UP000219215"/>
    </source>
</evidence>
<dbReference type="Gene3D" id="3.40.50.10860">
    <property type="entry name" value="Leucine Dehydrogenase, chain A, domain 1"/>
    <property type="match status" value="1"/>
</dbReference>
<dbReference type="InterPro" id="IPR036291">
    <property type="entry name" value="NAD(P)-bd_dom_sf"/>
</dbReference>
<dbReference type="InterPro" id="IPR020631">
    <property type="entry name" value="THF_DH/CycHdrlase_NAD-bd_dom"/>
</dbReference>
<dbReference type="NCBIfam" id="NF010781">
    <property type="entry name" value="PRK14184.1"/>
    <property type="match status" value="1"/>
</dbReference>
<name>A0A2C8FA25_9BACT</name>
<evidence type="ECO:0000259" key="13">
    <source>
        <dbReference type="Pfam" id="PF00763"/>
    </source>
</evidence>
<dbReference type="InterPro" id="IPR000672">
    <property type="entry name" value="THF_DH/CycHdrlase"/>
</dbReference>
<reference evidence="16" key="1">
    <citation type="submission" date="2017-09" db="EMBL/GenBank/DDBJ databases">
        <authorList>
            <person name="Regsiter A."/>
            <person name="William W."/>
        </authorList>
    </citation>
    <scope>NUCLEOTIDE SEQUENCE [LARGE SCALE GENOMIC DNA]</scope>
    <source>
        <strain evidence="16">500-1</strain>
    </source>
</reference>
<dbReference type="UniPathway" id="UPA00193"/>
<keyword evidence="10 12" id="KW-0486">Methionine biosynthesis</keyword>
<feature type="binding site" evidence="12">
    <location>
        <position position="243"/>
    </location>
    <ligand>
        <name>NADP(+)</name>
        <dbReference type="ChEBI" id="CHEBI:58349"/>
    </ligand>
</feature>
<dbReference type="GO" id="GO:0035999">
    <property type="term" value="P:tetrahydrofolate interconversion"/>
    <property type="evidence" value="ECO:0007669"/>
    <property type="project" value="UniProtKB-UniRule"/>
</dbReference>
<comment type="catalytic activity">
    <reaction evidence="12">
        <text>(6R)-5,10-methenyltetrahydrofolate + H2O = (6R)-10-formyltetrahydrofolate + H(+)</text>
        <dbReference type="Rhea" id="RHEA:23700"/>
        <dbReference type="ChEBI" id="CHEBI:15377"/>
        <dbReference type="ChEBI" id="CHEBI:15378"/>
        <dbReference type="ChEBI" id="CHEBI:57455"/>
        <dbReference type="ChEBI" id="CHEBI:195366"/>
        <dbReference type="EC" id="3.5.4.9"/>
    </reaction>
</comment>
<dbReference type="GO" id="GO:0006164">
    <property type="term" value="P:purine nucleotide biosynthetic process"/>
    <property type="evidence" value="ECO:0007669"/>
    <property type="project" value="UniProtKB-KW"/>
</dbReference>
<evidence type="ECO:0000256" key="2">
    <source>
        <dbReference type="ARBA" id="ARBA00011738"/>
    </source>
</evidence>
<dbReference type="GO" id="GO:0004477">
    <property type="term" value="F:methenyltetrahydrofolate cyclohydrolase activity"/>
    <property type="evidence" value="ECO:0007669"/>
    <property type="project" value="UniProtKB-UniRule"/>
</dbReference>
<keyword evidence="16" id="KW-1185">Reference proteome</keyword>
<dbReference type="EC" id="3.5.4.9" evidence="12"/>
<evidence type="ECO:0000256" key="9">
    <source>
        <dbReference type="ARBA" id="ARBA00023102"/>
    </source>
</evidence>
<feature type="binding site" evidence="12">
    <location>
        <begin position="173"/>
        <end position="175"/>
    </location>
    <ligand>
        <name>NADP(+)</name>
        <dbReference type="ChEBI" id="CHEBI:58349"/>
    </ligand>
</feature>
<protein>
    <recommendedName>
        <fullName evidence="12">Bifunctional protein FolD</fullName>
    </recommendedName>
    <domain>
        <recommendedName>
            <fullName evidence="12">Methylenetetrahydrofolate dehydrogenase</fullName>
            <ecNumber evidence="12">1.5.1.5</ecNumber>
        </recommendedName>
    </domain>
    <domain>
        <recommendedName>
            <fullName evidence="12">Methenyltetrahydrofolate cyclohydrolase</fullName>
            <ecNumber evidence="12">3.5.4.9</ecNumber>
        </recommendedName>
    </domain>
</protein>
<keyword evidence="9 12" id="KW-0368">Histidine biosynthesis</keyword>
<dbReference type="InterPro" id="IPR020867">
    <property type="entry name" value="THF_DH/CycHdrlase_CS"/>
</dbReference>
<organism evidence="15 16">
    <name type="scientific">Pseudodesulfovibrio profundus</name>
    <dbReference type="NCBI Taxonomy" id="57320"/>
    <lineage>
        <taxon>Bacteria</taxon>
        <taxon>Pseudomonadati</taxon>
        <taxon>Thermodesulfobacteriota</taxon>
        <taxon>Desulfovibrionia</taxon>
        <taxon>Desulfovibrionales</taxon>
        <taxon>Desulfovibrionaceae</taxon>
    </lineage>
</organism>
<keyword evidence="3 12" id="KW-0554">One-carbon metabolism</keyword>
<evidence type="ECO:0000256" key="6">
    <source>
        <dbReference type="ARBA" id="ARBA00022801"/>
    </source>
</evidence>
<dbReference type="GO" id="GO:0000105">
    <property type="term" value="P:L-histidine biosynthetic process"/>
    <property type="evidence" value="ECO:0007669"/>
    <property type="project" value="UniProtKB-KW"/>
</dbReference>
<evidence type="ECO:0000256" key="3">
    <source>
        <dbReference type="ARBA" id="ARBA00022563"/>
    </source>
</evidence>
<feature type="domain" description="Tetrahydrofolate dehydrogenase/cyclohydrolase NAD(P)-binding" evidence="14">
    <location>
        <begin position="147"/>
        <end position="291"/>
    </location>
</feature>
<keyword evidence="7 12" id="KW-0521">NADP</keyword>
<dbReference type="EC" id="1.5.1.5" evidence="12"/>
<comment type="caution">
    <text evidence="12">Lacks conserved residue(s) required for the propagation of feature annotation.</text>
</comment>
<dbReference type="GO" id="GO:0009086">
    <property type="term" value="P:methionine biosynthetic process"/>
    <property type="evidence" value="ECO:0007669"/>
    <property type="project" value="UniProtKB-KW"/>
</dbReference>
<dbReference type="PROSITE" id="PS00767">
    <property type="entry name" value="THF_DHG_CYH_2"/>
    <property type="match status" value="1"/>
</dbReference>
<dbReference type="GO" id="GO:0005829">
    <property type="term" value="C:cytosol"/>
    <property type="evidence" value="ECO:0007669"/>
    <property type="project" value="TreeGrafter"/>
</dbReference>
<evidence type="ECO:0000256" key="4">
    <source>
        <dbReference type="ARBA" id="ARBA00022605"/>
    </source>
</evidence>
<sequence>MWDSKSLEAKMILLDGKETAAEIRAEIREEVDALEGKFGRKPGLAVVLVGEDPASQVYVRNKERACEDCGIKSIPYRLESASQHELEGLIQELNRDVNVDGILVQLPLPKGLDSQKILDLIDPDKDVDGFHPVNVGKMSLGLPGFKPCTPAGVINLLQRYDIDPACKKAVVIGRSNIVGKPLAMMLSQSGPCANATVTLCHSRTADLKAECLEADFIFAAIGMPNFVTADMVKEGAVVVDVGINRTDEGLAGDCDFEGLKDKVHAITPVPGGVGPMTIAQLMVNTLEAFKLHVGA</sequence>
<dbReference type="KEGG" id="pprf:DPRO_2389"/>
<evidence type="ECO:0000256" key="11">
    <source>
        <dbReference type="ARBA" id="ARBA00023268"/>
    </source>
</evidence>
<comment type="catalytic activity">
    <reaction evidence="12">
        <text>(6R)-5,10-methylene-5,6,7,8-tetrahydrofolate + NADP(+) = (6R)-5,10-methenyltetrahydrofolate + NADPH</text>
        <dbReference type="Rhea" id="RHEA:22812"/>
        <dbReference type="ChEBI" id="CHEBI:15636"/>
        <dbReference type="ChEBI" id="CHEBI:57455"/>
        <dbReference type="ChEBI" id="CHEBI:57783"/>
        <dbReference type="ChEBI" id="CHEBI:58349"/>
        <dbReference type="EC" id="1.5.1.5"/>
    </reaction>
</comment>
<dbReference type="InterPro" id="IPR020630">
    <property type="entry name" value="THF_DH/CycHdrlase_cat_dom"/>
</dbReference>
<accession>A0A2C8FA25</accession>
<dbReference type="Pfam" id="PF02882">
    <property type="entry name" value="THF_DHG_CYH_C"/>
    <property type="match status" value="1"/>
</dbReference>
<dbReference type="Pfam" id="PF00763">
    <property type="entry name" value="THF_DHG_CYH"/>
    <property type="match status" value="1"/>
</dbReference>